<dbReference type="GO" id="GO:1904423">
    <property type="term" value="C:dehydrodolichyl diphosphate synthase complex"/>
    <property type="evidence" value="ECO:0007669"/>
    <property type="project" value="TreeGrafter"/>
</dbReference>
<evidence type="ECO:0000256" key="9">
    <source>
        <dbReference type="ARBA" id="ARBA00047353"/>
    </source>
</evidence>
<keyword evidence="8" id="KW-0472">Membrane</keyword>
<dbReference type="Pfam" id="PF01255">
    <property type="entry name" value="Prenyltransf"/>
    <property type="match status" value="1"/>
</dbReference>
<evidence type="ECO:0000256" key="13">
    <source>
        <dbReference type="SAM" id="Coils"/>
    </source>
</evidence>
<organism evidence="14 15">
    <name type="scientific">Phaedon cochleariae</name>
    <name type="common">Mustard beetle</name>
    <dbReference type="NCBI Taxonomy" id="80249"/>
    <lineage>
        <taxon>Eukaryota</taxon>
        <taxon>Metazoa</taxon>
        <taxon>Ecdysozoa</taxon>
        <taxon>Arthropoda</taxon>
        <taxon>Hexapoda</taxon>
        <taxon>Insecta</taxon>
        <taxon>Pterygota</taxon>
        <taxon>Neoptera</taxon>
        <taxon>Endopterygota</taxon>
        <taxon>Coleoptera</taxon>
        <taxon>Polyphaga</taxon>
        <taxon>Cucujiformia</taxon>
        <taxon>Chrysomeloidea</taxon>
        <taxon>Chrysomelidae</taxon>
        <taxon>Chrysomelinae</taxon>
        <taxon>Chrysomelini</taxon>
        <taxon>Phaedon</taxon>
    </lineage>
</organism>
<dbReference type="NCBIfam" id="TIGR00055">
    <property type="entry name" value="uppS"/>
    <property type="match status" value="1"/>
</dbReference>
<evidence type="ECO:0000256" key="6">
    <source>
        <dbReference type="ARBA" id="ARBA00022824"/>
    </source>
</evidence>
<comment type="cofactor">
    <cofactor evidence="1">
        <name>Mg(2+)</name>
        <dbReference type="ChEBI" id="CHEBI:18420"/>
    </cofactor>
</comment>
<proteinExistence type="inferred from homology"/>
<feature type="coiled-coil region" evidence="13">
    <location>
        <begin position="88"/>
        <end position="115"/>
    </location>
</feature>
<keyword evidence="6" id="KW-0256">Endoplasmic reticulum</keyword>
<keyword evidence="7" id="KW-0460">Magnesium</keyword>
<dbReference type="CDD" id="cd00475">
    <property type="entry name" value="Cis_IPPS"/>
    <property type="match status" value="1"/>
</dbReference>
<reference evidence="14" key="1">
    <citation type="submission" date="2022-01" db="EMBL/GenBank/DDBJ databases">
        <authorList>
            <person name="King R."/>
        </authorList>
    </citation>
    <scope>NUCLEOTIDE SEQUENCE</scope>
</reference>
<dbReference type="FunFam" id="3.40.1180.10:FF:000002">
    <property type="entry name" value="Alkyl transferase"/>
    <property type="match status" value="1"/>
</dbReference>
<dbReference type="HAMAP" id="MF_01139">
    <property type="entry name" value="ISPT"/>
    <property type="match status" value="1"/>
</dbReference>
<evidence type="ECO:0000313" key="14">
    <source>
        <dbReference type="EMBL" id="CAH1180346.1"/>
    </source>
</evidence>
<dbReference type="SUPFAM" id="SSF64005">
    <property type="entry name" value="Undecaprenyl diphosphate synthase"/>
    <property type="match status" value="1"/>
</dbReference>
<dbReference type="PANTHER" id="PTHR10291:SF43">
    <property type="entry name" value="DEHYDRODOLICHYL DIPHOSPHATE SYNTHASE COMPLEX SUBUNIT DHDDS"/>
    <property type="match status" value="1"/>
</dbReference>
<dbReference type="Gene3D" id="3.40.1180.10">
    <property type="entry name" value="Decaprenyl diphosphate synthase-like"/>
    <property type="match status" value="1"/>
</dbReference>
<evidence type="ECO:0000256" key="7">
    <source>
        <dbReference type="ARBA" id="ARBA00022842"/>
    </source>
</evidence>
<name>A0A9P0DXM1_PHACE</name>
<dbReference type="EC" id="2.5.1.-" evidence="12"/>
<comment type="subunit">
    <text evidence="11">Forms an active dehydrodolichyl diphosphate synthase complex with NUS1.</text>
</comment>
<reference evidence="14" key="2">
    <citation type="submission" date="2022-10" db="EMBL/GenBank/DDBJ databases">
        <authorList>
            <consortium name="ENA_rothamsted_submissions"/>
            <consortium name="culmorum"/>
            <person name="King R."/>
        </authorList>
    </citation>
    <scope>NUCLEOTIDE SEQUENCE</scope>
</reference>
<evidence type="ECO:0000313" key="15">
    <source>
        <dbReference type="Proteomes" id="UP001153737"/>
    </source>
</evidence>
<dbReference type="GO" id="GO:0045547">
    <property type="term" value="F:ditrans,polycis-polyprenyl diphosphate synthase [(2E,6E)-farnesyl diphosphate specific] activity"/>
    <property type="evidence" value="ECO:0007669"/>
    <property type="project" value="UniProtKB-EC"/>
</dbReference>
<comment type="function">
    <text evidence="10">With NUS1, forms the dehydrodolichyl diphosphate synthase (DDS) complex, an essential component of the dolichol monophosphate (Dol-P) biosynthetic machinery. Adds multiple copies of isopentenyl pyrophosphate (IPP) to farnesyl pyrophosphate (FPP) to produce dehydrodolichyl diphosphate (Dedol-PP), a precursor of dolichol which is utilized as a sugar carrier in protein glycosylation in the endoplasmic reticulum (ER).</text>
</comment>
<keyword evidence="5 12" id="KW-0808">Transferase</keyword>
<evidence type="ECO:0000256" key="2">
    <source>
        <dbReference type="ARBA" id="ARBA00004406"/>
    </source>
</evidence>
<evidence type="ECO:0000256" key="11">
    <source>
        <dbReference type="ARBA" id="ARBA00064670"/>
    </source>
</evidence>
<protein>
    <recommendedName>
        <fullName evidence="12">Alkyl transferase</fullName>
        <ecNumber evidence="12">2.5.1.-</ecNumber>
    </recommendedName>
</protein>
<keyword evidence="15" id="KW-1185">Reference proteome</keyword>
<evidence type="ECO:0000256" key="1">
    <source>
        <dbReference type="ARBA" id="ARBA00001946"/>
    </source>
</evidence>
<dbReference type="InterPro" id="IPR018520">
    <property type="entry name" value="UPP_synth-like_CS"/>
</dbReference>
<dbReference type="PROSITE" id="PS01066">
    <property type="entry name" value="UPP_SYNTHASE"/>
    <property type="match status" value="1"/>
</dbReference>
<evidence type="ECO:0000256" key="8">
    <source>
        <dbReference type="ARBA" id="ARBA00023136"/>
    </source>
</evidence>
<dbReference type="OrthoDB" id="4173905at2759"/>
<accession>A0A9P0DXM1</accession>
<evidence type="ECO:0000256" key="12">
    <source>
        <dbReference type="RuleBase" id="RU363018"/>
    </source>
</evidence>
<gene>
    <name evidence="14" type="ORF">PHAECO_LOCUS12212</name>
</gene>
<comment type="pathway">
    <text evidence="3">Protein modification; protein glycosylation.</text>
</comment>
<dbReference type="InterPro" id="IPR001441">
    <property type="entry name" value="UPP_synth-like"/>
</dbReference>
<dbReference type="AlphaFoldDB" id="A0A9P0DXM1"/>
<comment type="catalytic activity">
    <reaction evidence="9">
        <text>n isopentenyl diphosphate + (2E,6E)-farnesyl diphosphate = a di-trans,poly-cis-polyprenyl diphosphate + n diphosphate</text>
        <dbReference type="Rhea" id="RHEA:53008"/>
        <dbReference type="Rhea" id="RHEA-COMP:19494"/>
        <dbReference type="ChEBI" id="CHEBI:33019"/>
        <dbReference type="ChEBI" id="CHEBI:128769"/>
        <dbReference type="ChEBI" id="CHEBI:136960"/>
        <dbReference type="ChEBI" id="CHEBI:175763"/>
        <dbReference type="EC" id="2.5.1.87"/>
    </reaction>
</comment>
<comment type="subcellular location">
    <subcellularLocation>
        <location evidence="2">Endoplasmic reticulum membrane</location>
        <topology evidence="2">Peripheral membrane protein</topology>
    </subcellularLocation>
</comment>
<dbReference type="GO" id="GO:0005789">
    <property type="term" value="C:endoplasmic reticulum membrane"/>
    <property type="evidence" value="ECO:0007669"/>
    <property type="project" value="UniProtKB-SubCell"/>
</dbReference>
<dbReference type="GO" id="GO:0016094">
    <property type="term" value="P:polyprenol biosynthetic process"/>
    <property type="evidence" value="ECO:0007669"/>
    <property type="project" value="TreeGrafter"/>
</dbReference>
<dbReference type="Proteomes" id="UP001153737">
    <property type="component" value="Chromosome 8"/>
</dbReference>
<dbReference type="PANTHER" id="PTHR10291">
    <property type="entry name" value="DEHYDRODOLICHYL DIPHOSPHATE SYNTHASE FAMILY MEMBER"/>
    <property type="match status" value="1"/>
</dbReference>
<evidence type="ECO:0000256" key="4">
    <source>
        <dbReference type="ARBA" id="ARBA00005432"/>
    </source>
</evidence>
<dbReference type="EMBL" id="OU896714">
    <property type="protein sequence ID" value="CAH1180346.1"/>
    <property type="molecule type" value="Genomic_DNA"/>
</dbReference>
<keyword evidence="13" id="KW-0175">Coiled coil</keyword>
<evidence type="ECO:0000256" key="5">
    <source>
        <dbReference type="ARBA" id="ARBA00022679"/>
    </source>
</evidence>
<evidence type="ECO:0000256" key="10">
    <source>
        <dbReference type="ARBA" id="ARBA00058504"/>
    </source>
</evidence>
<evidence type="ECO:0000256" key="3">
    <source>
        <dbReference type="ARBA" id="ARBA00004922"/>
    </source>
</evidence>
<sequence>MMSWFAEESITTFQKFCINVIKCGPIPKHIAFIMDGNRRYATKTNVQKAEGHLKGFEKLAECLEWCRELGIREVTVYAFSIENFKRSKEEVETLMGLAREKFQKLLEEKDRLMKEGVCIRVIGNLSLLPEDLQELITKAMLLTKDNNRSILNVAFSYTSRDEIIHSIKTVIEGVTNDDISIDDIDEELLSSCLYMHKSPNPDILIRTSGEVRLSDFLLWQLSGTEIYFTDVLWPEFCIWHLLGCVFKYQRSVFSSKQLSHQKSNSERSPIVDAFLQKVENTRLTRSIIKA</sequence>
<dbReference type="InterPro" id="IPR036424">
    <property type="entry name" value="UPP_synth-like_sf"/>
</dbReference>
<comment type="similarity">
    <text evidence="4 12">Belongs to the UPP synthase family.</text>
</comment>